<dbReference type="InterPro" id="IPR005182">
    <property type="entry name" value="YdbS-like_PH"/>
</dbReference>
<feature type="transmembrane region" description="Helical" evidence="1">
    <location>
        <begin position="365"/>
        <end position="390"/>
    </location>
</feature>
<evidence type="ECO:0000259" key="2">
    <source>
        <dbReference type="Pfam" id="PF03703"/>
    </source>
</evidence>
<keyword evidence="1" id="KW-0812">Transmembrane</keyword>
<keyword evidence="4" id="KW-1185">Reference proteome</keyword>
<keyword evidence="1" id="KW-0472">Membrane</keyword>
<comment type="caution">
    <text evidence="3">The sequence shown here is derived from an EMBL/GenBank/DDBJ whole genome shotgun (WGS) entry which is preliminary data.</text>
</comment>
<evidence type="ECO:0000256" key="1">
    <source>
        <dbReference type="SAM" id="Phobius"/>
    </source>
</evidence>
<protein>
    <submittedName>
        <fullName evidence="3">PH domain-containing protein</fullName>
    </submittedName>
</protein>
<feature type="transmembrane region" description="Helical" evidence="1">
    <location>
        <begin position="12"/>
        <end position="34"/>
    </location>
</feature>
<gene>
    <name evidence="3" type="ORF">OCV51_12560</name>
</gene>
<feature type="domain" description="YdbS-like PH" evidence="2">
    <location>
        <begin position="76"/>
        <end position="146"/>
    </location>
</feature>
<feature type="transmembrane region" description="Helical" evidence="1">
    <location>
        <begin position="54"/>
        <end position="74"/>
    </location>
</feature>
<keyword evidence="1" id="KW-1133">Transmembrane helix</keyword>
<dbReference type="PANTHER" id="PTHR34473">
    <property type="entry name" value="UPF0699 TRANSMEMBRANE PROTEIN YDBS"/>
    <property type="match status" value="1"/>
</dbReference>
<organism evidence="3 4">
    <name type="scientific">Faecalicatena acetigenes</name>
    <dbReference type="NCBI Taxonomy" id="2981790"/>
    <lineage>
        <taxon>Bacteria</taxon>
        <taxon>Bacillati</taxon>
        <taxon>Bacillota</taxon>
        <taxon>Clostridia</taxon>
        <taxon>Lachnospirales</taxon>
        <taxon>Lachnospiraceae</taxon>
        <taxon>Faecalicatena</taxon>
    </lineage>
</organism>
<evidence type="ECO:0000313" key="4">
    <source>
        <dbReference type="Proteomes" id="UP001652394"/>
    </source>
</evidence>
<dbReference type="Proteomes" id="UP001652394">
    <property type="component" value="Unassembled WGS sequence"/>
</dbReference>
<feature type="transmembrane region" description="Helical" evidence="1">
    <location>
        <begin position="396"/>
        <end position="416"/>
    </location>
</feature>
<name>A0ABT2TDW1_9FIRM</name>
<dbReference type="RefSeq" id="WP_059066536.1">
    <property type="nucleotide sequence ID" value="NZ_JAOQJX010000024.1"/>
</dbReference>
<sequence>MKEEKERFRNHISIVLEQFGSFFYIVLIMVVSGLAQNLERLKSEDFQFLFTDRAFIGALVCLFVIFLLIGRNLFVWAKTYISVQDQAIVIECNTLNKRKHTIGIKNISNINTEQNLFEMLIGTYKVKLDTNSLSTADKTDVKIVLKKKDALRFCEQITQMLLQYQNPDMEEATVQEQGKKEEILYDITTDLAGLCVHGLFSISILSLFLTIAGAVGAVAVLIGIIREPSGVQTILGAFASILIAASVFFSAFWDTIKGFIQYYDFRAKRQNDKIYLCYGLLKKVSYTIPVDKIQALKIHQTMLARIAGRYMVEVVNVGMNDEAGQKAFLVLYSTKEQLKDKIHCLLPEFRDAVDLEIKRQPGTVWAAWLFPFSIFIVCTAAVCMTCIAYRPAYALWLLGAEAGILVTAVLCMFLKYRTAGIGMDSMFLKICGGYAGRHYVLLRYNRIQYLETSQNFLAKMCRIEKGELKLLASAAESSQTLPYFRSEHTEQIRKRMLKN</sequence>
<feature type="transmembrane region" description="Helical" evidence="1">
    <location>
        <begin position="231"/>
        <end position="253"/>
    </location>
</feature>
<feature type="domain" description="YdbS-like PH" evidence="2">
    <location>
        <begin position="262"/>
        <end position="319"/>
    </location>
</feature>
<feature type="transmembrane region" description="Helical" evidence="1">
    <location>
        <begin position="204"/>
        <end position="225"/>
    </location>
</feature>
<reference evidence="3 4" key="1">
    <citation type="journal article" date="2021" name="ISME Commun">
        <title>Automated analysis of genomic sequences facilitates high-throughput and comprehensive description of bacteria.</title>
        <authorList>
            <person name="Hitch T.C.A."/>
        </authorList>
    </citation>
    <scope>NUCLEOTIDE SEQUENCE [LARGE SCALE GENOMIC DNA]</scope>
    <source>
        <strain evidence="3 4">H2_18</strain>
    </source>
</reference>
<dbReference type="EMBL" id="JAOQJX010000024">
    <property type="protein sequence ID" value="MCU6748475.1"/>
    <property type="molecule type" value="Genomic_DNA"/>
</dbReference>
<proteinExistence type="predicted"/>
<accession>A0ABT2TDW1</accession>
<dbReference type="Pfam" id="PF03703">
    <property type="entry name" value="bPH_2"/>
    <property type="match status" value="2"/>
</dbReference>
<dbReference type="PANTHER" id="PTHR34473:SF2">
    <property type="entry name" value="UPF0699 TRANSMEMBRANE PROTEIN YDBT"/>
    <property type="match status" value="1"/>
</dbReference>
<evidence type="ECO:0000313" key="3">
    <source>
        <dbReference type="EMBL" id="MCU6748475.1"/>
    </source>
</evidence>